<name>A0ABR0SH06_9HYPO</name>
<reference evidence="1 2" key="1">
    <citation type="submission" date="2024-01" db="EMBL/GenBank/DDBJ databases">
        <title>Complete genome of Cladobotryum mycophilum ATHUM6906.</title>
        <authorList>
            <person name="Christinaki A.C."/>
            <person name="Myridakis A.I."/>
            <person name="Kouvelis V.N."/>
        </authorList>
    </citation>
    <scope>NUCLEOTIDE SEQUENCE [LARGE SCALE GENOMIC DNA]</scope>
    <source>
        <strain evidence="1 2">ATHUM6906</strain>
    </source>
</reference>
<evidence type="ECO:0008006" key="3">
    <source>
        <dbReference type="Google" id="ProtNLM"/>
    </source>
</evidence>
<protein>
    <recommendedName>
        <fullName evidence="3">SnoaL-like domain-containing protein</fullName>
    </recommendedName>
</protein>
<accession>A0ABR0SH06</accession>
<evidence type="ECO:0000313" key="2">
    <source>
        <dbReference type="Proteomes" id="UP001338125"/>
    </source>
</evidence>
<sequence length="124" mass="14286">MSAKTCKEAHEGFMKAFKGGEDSEILDFVSSDVKIYYKGEPKERGAMDFLMILHHQSKRIGADIKVLETKFLDRKNLIQEESVQVKTNDGLSDKDVTTTYSYSDRDGPWLMQKVDTDYDWIFFG</sequence>
<evidence type="ECO:0000313" key="1">
    <source>
        <dbReference type="EMBL" id="KAK5991420.1"/>
    </source>
</evidence>
<proteinExistence type="predicted"/>
<keyword evidence="2" id="KW-1185">Reference proteome</keyword>
<comment type="caution">
    <text evidence="1">The sequence shown here is derived from an EMBL/GenBank/DDBJ whole genome shotgun (WGS) entry which is preliminary data.</text>
</comment>
<organism evidence="1 2">
    <name type="scientific">Cladobotryum mycophilum</name>
    <dbReference type="NCBI Taxonomy" id="491253"/>
    <lineage>
        <taxon>Eukaryota</taxon>
        <taxon>Fungi</taxon>
        <taxon>Dikarya</taxon>
        <taxon>Ascomycota</taxon>
        <taxon>Pezizomycotina</taxon>
        <taxon>Sordariomycetes</taxon>
        <taxon>Hypocreomycetidae</taxon>
        <taxon>Hypocreales</taxon>
        <taxon>Hypocreaceae</taxon>
        <taxon>Cladobotryum</taxon>
    </lineage>
</organism>
<gene>
    <name evidence="1" type="ORF">PT974_09702</name>
</gene>
<dbReference type="Proteomes" id="UP001338125">
    <property type="component" value="Unassembled WGS sequence"/>
</dbReference>
<dbReference type="EMBL" id="JAVFKD010000014">
    <property type="protein sequence ID" value="KAK5991420.1"/>
    <property type="molecule type" value="Genomic_DNA"/>
</dbReference>